<dbReference type="GO" id="GO:0000155">
    <property type="term" value="F:phosphorelay sensor kinase activity"/>
    <property type="evidence" value="ECO:0007669"/>
    <property type="project" value="InterPro"/>
</dbReference>
<dbReference type="InterPro" id="IPR003594">
    <property type="entry name" value="HATPase_dom"/>
</dbReference>
<evidence type="ECO:0000313" key="12">
    <source>
        <dbReference type="EMBL" id="QBR91816.1"/>
    </source>
</evidence>
<sequence length="595" mass="61713">MEDFPTADTPVVRHPEDVTVRGDRARPVVFVVMAAGGVVVNVVAAFLLASAVPYRDLVDVLAPSVVGAAYALAAGYVGLAAPARRQVGATMIVVAVTSPAAGLALGVSQLSGLWVALGAVSTLLVPAAAWLVLVTSRGGSAGRLGRAAVVASALLAGAVAGAVTLTYDPAAWGWCRCQPNPLALLDGEAAYVGLERWSPWLRASIGVLAISGALGELLRRPGRTRVAELALGVALVTVLVGHLVPQTLLLGAGLLLMLVLCVREIVRRLPSRAHVADLLLEAREHRDPARLEELVARAIGDPGARVWWWAPGPGAYRDSAGAQEADPTAGAPTSRVLRVDSEVEPIALVVAATRDLPADGSVLDAVAEALRLSTENRRLTDELRESIEQVRRSRARIVTATDEARKSLERDLHDGAQQLLISTGLKLNLAAAQTDAESRAELDATLAEASEDLGRALVELRRLASGITPTALVHGGLADAVQELAARCPAPVSVEVEGQGDPGPTRSMTAYFVVAECLTNVAKHAGAQSASVTMTLGEPLRLTVADDGVGGADPSRGSGLRGLIDRVEAHDGRATITSSDSGTVVTVSLPDVVLR</sequence>
<dbReference type="SUPFAM" id="SSF55874">
    <property type="entry name" value="ATPase domain of HSP90 chaperone/DNA topoisomerase II/histidine kinase"/>
    <property type="match status" value="1"/>
</dbReference>
<dbReference type="SMART" id="SM00387">
    <property type="entry name" value="HATPase_c"/>
    <property type="match status" value="1"/>
</dbReference>
<dbReference type="Pfam" id="PF07730">
    <property type="entry name" value="HisKA_3"/>
    <property type="match status" value="1"/>
</dbReference>
<feature type="domain" description="Histidine kinase/HSP90-like ATPase" evidence="11">
    <location>
        <begin position="505"/>
        <end position="593"/>
    </location>
</feature>
<name>A0A4P7GIP8_9ACTN</name>
<evidence type="ECO:0000256" key="1">
    <source>
        <dbReference type="ARBA" id="ARBA00000085"/>
    </source>
</evidence>
<protein>
    <recommendedName>
        <fullName evidence="2">histidine kinase</fullName>
        <ecNumber evidence="2">2.7.13.3</ecNumber>
    </recommendedName>
</protein>
<reference evidence="12 13" key="1">
    <citation type="submission" date="2019-03" db="EMBL/GenBank/DDBJ databases">
        <title>Three New Species of Nocardioides, Nocardioides euryhalodurans sp. nov., Nocardioides seonyuensis sp. nov. and Nocardioides eburneoflavus sp. nov., Iolated from Soil.</title>
        <authorList>
            <person name="Roh S.G."/>
            <person name="Lee C."/>
            <person name="Kim M.-K."/>
            <person name="Kim S.B."/>
        </authorList>
    </citation>
    <scope>NUCLEOTIDE SEQUENCE [LARGE SCALE GENOMIC DNA]</scope>
    <source>
        <strain evidence="12 13">MMS17-SY117</strain>
    </source>
</reference>
<dbReference type="OrthoDB" id="3217947at2"/>
<evidence type="ECO:0000256" key="10">
    <source>
        <dbReference type="SAM" id="Phobius"/>
    </source>
</evidence>
<evidence type="ECO:0000256" key="7">
    <source>
        <dbReference type="ARBA" id="ARBA00022840"/>
    </source>
</evidence>
<dbReference type="CDD" id="cd16917">
    <property type="entry name" value="HATPase_UhpB-NarQ-NarX-like"/>
    <property type="match status" value="1"/>
</dbReference>
<feature type="transmembrane region" description="Helical" evidence="10">
    <location>
        <begin position="226"/>
        <end position="243"/>
    </location>
</feature>
<feature type="transmembrane region" description="Helical" evidence="10">
    <location>
        <begin position="87"/>
        <end position="107"/>
    </location>
</feature>
<evidence type="ECO:0000256" key="5">
    <source>
        <dbReference type="ARBA" id="ARBA00022741"/>
    </source>
</evidence>
<feature type="transmembrane region" description="Helical" evidence="10">
    <location>
        <begin position="113"/>
        <end position="135"/>
    </location>
</feature>
<dbReference type="Gene3D" id="1.20.5.1930">
    <property type="match status" value="1"/>
</dbReference>
<dbReference type="KEGG" id="noy:EXE57_05665"/>
<dbReference type="PANTHER" id="PTHR24421:SF10">
    <property type="entry name" value="NITRATE_NITRITE SENSOR PROTEIN NARQ"/>
    <property type="match status" value="1"/>
</dbReference>
<evidence type="ECO:0000256" key="2">
    <source>
        <dbReference type="ARBA" id="ARBA00012438"/>
    </source>
</evidence>
<dbReference type="GO" id="GO:0046983">
    <property type="term" value="F:protein dimerization activity"/>
    <property type="evidence" value="ECO:0007669"/>
    <property type="project" value="InterPro"/>
</dbReference>
<keyword evidence="4" id="KW-0808">Transferase</keyword>
<keyword evidence="10" id="KW-1133">Transmembrane helix</keyword>
<dbReference type="GO" id="GO:0005524">
    <property type="term" value="F:ATP binding"/>
    <property type="evidence" value="ECO:0007669"/>
    <property type="project" value="UniProtKB-KW"/>
</dbReference>
<keyword evidence="10" id="KW-0812">Transmembrane</keyword>
<comment type="catalytic activity">
    <reaction evidence="1">
        <text>ATP + protein L-histidine = ADP + protein N-phospho-L-histidine.</text>
        <dbReference type="EC" id="2.7.13.3"/>
    </reaction>
</comment>
<keyword evidence="8" id="KW-0902">Two-component regulatory system</keyword>
<dbReference type="Proteomes" id="UP000294894">
    <property type="component" value="Chromosome"/>
</dbReference>
<dbReference type="AlphaFoldDB" id="A0A4P7GIP8"/>
<keyword evidence="10" id="KW-0472">Membrane</keyword>
<feature type="transmembrane region" description="Helical" evidence="10">
    <location>
        <begin position="147"/>
        <end position="167"/>
    </location>
</feature>
<keyword evidence="5" id="KW-0547">Nucleotide-binding</keyword>
<keyword evidence="13" id="KW-1185">Reference proteome</keyword>
<evidence type="ECO:0000313" key="13">
    <source>
        <dbReference type="Proteomes" id="UP000294894"/>
    </source>
</evidence>
<dbReference type="GO" id="GO:0016020">
    <property type="term" value="C:membrane"/>
    <property type="evidence" value="ECO:0007669"/>
    <property type="project" value="InterPro"/>
</dbReference>
<feature type="transmembrane region" description="Helical" evidence="10">
    <location>
        <begin position="200"/>
        <end position="219"/>
    </location>
</feature>
<keyword evidence="7" id="KW-0067">ATP-binding</keyword>
<proteinExistence type="predicted"/>
<keyword evidence="3" id="KW-0597">Phosphoprotein</keyword>
<evidence type="ECO:0000256" key="6">
    <source>
        <dbReference type="ARBA" id="ARBA00022777"/>
    </source>
</evidence>
<dbReference type="PANTHER" id="PTHR24421">
    <property type="entry name" value="NITRATE/NITRITE SENSOR PROTEIN NARX-RELATED"/>
    <property type="match status" value="1"/>
</dbReference>
<feature type="transmembrane region" description="Helical" evidence="10">
    <location>
        <begin position="28"/>
        <end position="54"/>
    </location>
</feature>
<dbReference type="EMBL" id="CP038267">
    <property type="protein sequence ID" value="QBR91816.1"/>
    <property type="molecule type" value="Genomic_DNA"/>
</dbReference>
<evidence type="ECO:0000256" key="9">
    <source>
        <dbReference type="SAM" id="Coils"/>
    </source>
</evidence>
<dbReference type="InterPro" id="IPR036890">
    <property type="entry name" value="HATPase_C_sf"/>
</dbReference>
<evidence type="ECO:0000259" key="11">
    <source>
        <dbReference type="SMART" id="SM00387"/>
    </source>
</evidence>
<evidence type="ECO:0000256" key="8">
    <source>
        <dbReference type="ARBA" id="ARBA00023012"/>
    </source>
</evidence>
<keyword evidence="9" id="KW-0175">Coiled coil</keyword>
<keyword evidence="6" id="KW-0418">Kinase</keyword>
<feature type="coiled-coil region" evidence="9">
    <location>
        <begin position="369"/>
        <end position="396"/>
    </location>
</feature>
<dbReference type="InterPro" id="IPR011712">
    <property type="entry name" value="Sig_transdc_His_kin_sub3_dim/P"/>
</dbReference>
<gene>
    <name evidence="12" type="ORF">EXE57_05665</name>
</gene>
<evidence type="ECO:0000256" key="3">
    <source>
        <dbReference type="ARBA" id="ARBA00022553"/>
    </source>
</evidence>
<dbReference type="InterPro" id="IPR050482">
    <property type="entry name" value="Sensor_HK_TwoCompSys"/>
</dbReference>
<dbReference type="EC" id="2.7.13.3" evidence="2"/>
<dbReference type="Gene3D" id="3.30.565.10">
    <property type="entry name" value="Histidine kinase-like ATPase, C-terminal domain"/>
    <property type="match status" value="1"/>
</dbReference>
<evidence type="ECO:0000256" key="4">
    <source>
        <dbReference type="ARBA" id="ARBA00022679"/>
    </source>
</evidence>
<accession>A0A4P7GIP8</accession>
<feature type="transmembrane region" description="Helical" evidence="10">
    <location>
        <begin position="60"/>
        <end position="80"/>
    </location>
</feature>
<organism evidence="12 13">
    <name type="scientific">Nocardioides euryhalodurans</name>
    <dbReference type="NCBI Taxonomy" id="2518370"/>
    <lineage>
        <taxon>Bacteria</taxon>
        <taxon>Bacillati</taxon>
        <taxon>Actinomycetota</taxon>
        <taxon>Actinomycetes</taxon>
        <taxon>Propionibacteriales</taxon>
        <taxon>Nocardioidaceae</taxon>
        <taxon>Nocardioides</taxon>
    </lineage>
</organism>